<dbReference type="PANTHER" id="PTHR14969">
    <property type="entry name" value="SPHINGOSINE-1-PHOSPHATE PHOSPHOHYDROLASE"/>
    <property type="match status" value="1"/>
</dbReference>
<dbReference type="InterPro" id="IPR000326">
    <property type="entry name" value="PAP2/HPO"/>
</dbReference>
<dbReference type="PANTHER" id="PTHR14969:SF13">
    <property type="entry name" value="AT30094P"/>
    <property type="match status" value="1"/>
</dbReference>
<evidence type="ECO:0000259" key="2">
    <source>
        <dbReference type="SMART" id="SM00014"/>
    </source>
</evidence>
<name>M8DJM8_9BACL</name>
<evidence type="ECO:0000313" key="3">
    <source>
        <dbReference type="EMBL" id="EMT53808.1"/>
    </source>
</evidence>
<accession>M8DJM8</accession>
<gene>
    <name evidence="3" type="ORF">I532_07330</name>
</gene>
<dbReference type="Proteomes" id="UP000012081">
    <property type="component" value="Unassembled WGS sequence"/>
</dbReference>
<evidence type="ECO:0000256" key="1">
    <source>
        <dbReference type="SAM" id="Phobius"/>
    </source>
</evidence>
<keyword evidence="1" id="KW-0812">Transmembrane</keyword>
<dbReference type="SMART" id="SM00014">
    <property type="entry name" value="acidPPc"/>
    <property type="match status" value="1"/>
</dbReference>
<dbReference type="CDD" id="cd03392">
    <property type="entry name" value="PAP2_like_2"/>
    <property type="match status" value="1"/>
</dbReference>
<dbReference type="PATRIC" id="fig|1300222.3.peg.1505"/>
<keyword evidence="4" id="KW-1185">Reference proteome</keyword>
<feature type="transmembrane region" description="Helical" evidence="1">
    <location>
        <begin position="183"/>
        <end position="200"/>
    </location>
</feature>
<feature type="transmembrane region" description="Helical" evidence="1">
    <location>
        <begin position="86"/>
        <end position="103"/>
    </location>
</feature>
<dbReference type="InterPro" id="IPR036938">
    <property type="entry name" value="PAP2/HPO_sf"/>
</dbReference>
<dbReference type="RefSeq" id="WP_003387347.1">
    <property type="nucleotide sequence ID" value="NZ_APBN01000002.1"/>
</dbReference>
<feature type="transmembrane region" description="Helical" evidence="1">
    <location>
        <begin position="129"/>
        <end position="149"/>
    </location>
</feature>
<keyword evidence="1" id="KW-1133">Transmembrane helix</keyword>
<dbReference type="Gene3D" id="1.20.144.10">
    <property type="entry name" value="Phosphatidic acid phosphatase type 2/haloperoxidase"/>
    <property type="match status" value="2"/>
</dbReference>
<proteinExistence type="predicted"/>
<dbReference type="AlphaFoldDB" id="M8DJM8"/>
<dbReference type="Pfam" id="PF01569">
    <property type="entry name" value="PAP2"/>
    <property type="match status" value="1"/>
</dbReference>
<evidence type="ECO:0000313" key="4">
    <source>
        <dbReference type="Proteomes" id="UP000012081"/>
    </source>
</evidence>
<protein>
    <recommendedName>
        <fullName evidence="2">Phosphatidic acid phosphatase type 2/haloperoxidase domain-containing protein</fullName>
    </recommendedName>
</protein>
<dbReference type="SUPFAM" id="SSF48317">
    <property type="entry name" value="Acid phosphatase/Vanadium-dependent haloperoxidase"/>
    <property type="match status" value="1"/>
</dbReference>
<organism evidence="3 4">
    <name type="scientific">Brevibacillus borstelensis AK1</name>
    <dbReference type="NCBI Taxonomy" id="1300222"/>
    <lineage>
        <taxon>Bacteria</taxon>
        <taxon>Bacillati</taxon>
        <taxon>Bacillota</taxon>
        <taxon>Bacilli</taxon>
        <taxon>Bacillales</taxon>
        <taxon>Paenibacillaceae</taxon>
        <taxon>Brevibacillus</taxon>
    </lineage>
</organism>
<keyword evidence="1" id="KW-0472">Membrane</keyword>
<dbReference type="STRING" id="1300222.I532_07330"/>
<feature type="domain" description="Phosphatidic acid phosphatase type 2/haloperoxidase" evidence="2">
    <location>
        <begin position="86"/>
        <end position="198"/>
    </location>
</feature>
<feature type="transmembrane region" description="Helical" evidence="1">
    <location>
        <begin position="52"/>
        <end position="79"/>
    </location>
</feature>
<feature type="transmembrane region" description="Helical" evidence="1">
    <location>
        <begin position="156"/>
        <end position="177"/>
    </location>
</feature>
<sequence>MKQNSSKYLWGAAVFFLIAAALVSVYFQDGFGAFDQAGFALAKEVRSDELTIVLTVLTGLGGTKAIVALSGLLVLWLYWRGYRREAVIVAIVMLGAACMNEWMKNSFARERPVGHNLIARPDSYSFPSAHAMVSSVYYAILASLLPLMIPRSWAKWAAPLLYLLIVAIIASRVYLGVHFPSDVTTGACFAAGWYFLFRFARAKWGEAGKASYYPTFASSQK</sequence>
<dbReference type="OrthoDB" id="9789113at2"/>
<dbReference type="EMBL" id="APBN01000002">
    <property type="protein sequence ID" value="EMT53808.1"/>
    <property type="molecule type" value="Genomic_DNA"/>
</dbReference>
<comment type="caution">
    <text evidence="3">The sequence shown here is derived from an EMBL/GenBank/DDBJ whole genome shotgun (WGS) entry which is preliminary data.</text>
</comment>
<reference evidence="3 4" key="1">
    <citation type="submission" date="2013-03" db="EMBL/GenBank/DDBJ databases">
        <title>Assembly of a new bacterial strain Brevibacillus borstelensis AK1.</title>
        <authorList>
            <person name="Rajan I."/>
            <person name="PoliReddy D."/>
            <person name="Sugumar T."/>
            <person name="Rathinam K."/>
            <person name="Alqarawi S."/>
            <person name="Khalil A.B."/>
            <person name="Sivakumar N."/>
        </authorList>
    </citation>
    <scope>NUCLEOTIDE SEQUENCE [LARGE SCALE GENOMIC DNA]</scope>
    <source>
        <strain evidence="3 4">AK1</strain>
    </source>
</reference>